<dbReference type="PANTHER" id="PTHR11941">
    <property type="entry name" value="ENOYL-COA HYDRATASE-RELATED"/>
    <property type="match status" value="1"/>
</dbReference>
<sequence>MSEGEVHLLIDGPIASVTFDRPDARNAMTWAMYEQLTRICEQLQADSSVRVVRFRGAGGQAFVAGTDIAQFQAFTGGDDGVAYEKRIDACVGLVEALPMPTVAVLEGWAIGGGLALATACDFRIATPGTRLGVPIARTLGNCLSAANVARLVAALGRPRAERVLLLADLLSAEEAHAAGYLLELAGPDAIDAASDKLCGKLASLAPVTQRVSKHALNRLLHAQLPDIDDLVRAAYGSDDFAEGVRAFVEKRPPRWSGR</sequence>
<keyword evidence="4" id="KW-1185">Reference proteome</keyword>
<name>A0A934Q2E5_9BURK</name>
<dbReference type="Pfam" id="PF00378">
    <property type="entry name" value="ECH_1"/>
    <property type="match status" value="1"/>
</dbReference>
<reference evidence="3" key="1">
    <citation type="submission" date="2020-12" db="EMBL/GenBank/DDBJ databases">
        <title>Ramlibacter sp. nov., isolated from a freshwater alga, Cryptomonas.</title>
        <authorList>
            <person name="Kim H.M."/>
            <person name="Jeon C.O."/>
        </authorList>
    </citation>
    <scope>NUCLEOTIDE SEQUENCE</scope>
    <source>
        <strain evidence="3">CrO1</strain>
    </source>
</reference>
<dbReference type="EMBL" id="JAEDAO010000001">
    <property type="protein sequence ID" value="MBK0393868.1"/>
    <property type="molecule type" value="Genomic_DNA"/>
</dbReference>
<dbReference type="InterPro" id="IPR029045">
    <property type="entry name" value="ClpP/crotonase-like_dom_sf"/>
</dbReference>
<evidence type="ECO:0000256" key="2">
    <source>
        <dbReference type="RuleBase" id="RU003707"/>
    </source>
</evidence>
<dbReference type="SUPFAM" id="SSF52096">
    <property type="entry name" value="ClpP/crotonase"/>
    <property type="match status" value="1"/>
</dbReference>
<comment type="caution">
    <text evidence="3">The sequence shown here is derived from an EMBL/GenBank/DDBJ whole genome shotgun (WGS) entry which is preliminary data.</text>
</comment>
<dbReference type="PANTHER" id="PTHR11941:SF54">
    <property type="entry name" value="ENOYL-COA HYDRATASE, MITOCHONDRIAL"/>
    <property type="match status" value="1"/>
</dbReference>
<evidence type="ECO:0000256" key="1">
    <source>
        <dbReference type="ARBA" id="ARBA00005254"/>
    </source>
</evidence>
<dbReference type="GO" id="GO:0006635">
    <property type="term" value="P:fatty acid beta-oxidation"/>
    <property type="evidence" value="ECO:0007669"/>
    <property type="project" value="TreeGrafter"/>
</dbReference>
<accession>A0A934Q2E5</accession>
<evidence type="ECO:0000313" key="3">
    <source>
        <dbReference type="EMBL" id="MBK0393868.1"/>
    </source>
</evidence>
<dbReference type="PROSITE" id="PS00166">
    <property type="entry name" value="ENOYL_COA_HYDRATASE"/>
    <property type="match status" value="1"/>
</dbReference>
<dbReference type="InterPro" id="IPR001753">
    <property type="entry name" value="Enoyl-CoA_hydra/iso"/>
</dbReference>
<comment type="similarity">
    <text evidence="1 2">Belongs to the enoyl-CoA hydratase/isomerase family.</text>
</comment>
<evidence type="ECO:0000313" key="4">
    <source>
        <dbReference type="Proteomes" id="UP000617041"/>
    </source>
</evidence>
<organism evidence="3 4">
    <name type="scientific">Ramlibacter algicola</name>
    <dbReference type="NCBI Taxonomy" id="2795217"/>
    <lineage>
        <taxon>Bacteria</taxon>
        <taxon>Pseudomonadati</taxon>
        <taxon>Pseudomonadota</taxon>
        <taxon>Betaproteobacteria</taxon>
        <taxon>Burkholderiales</taxon>
        <taxon>Comamonadaceae</taxon>
        <taxon>Ramlibacter</taxon>
    </lineage>
</organism>
<dbReference type="CDD" id="cd06558">
    <property type="entry name" value="crotonase-like"/>
    <property type="match status" value="1"/>
</dbReference>
<dbReference type="Proteomes" id="UP000617041">
    <property type="component" value="Unassembled WGS sequence"/>
</dbReference>
<dbReference type="Gene3D" id="3.90.226.10">
    <property type="entry name" value="2-enoyl-CoA Hydratase, Chain A, domain 1"/>
    <property type="match status" value="1"/>
</dbReference>
<dbReference type="GO" id="GO:0003824">
    <property type="term" value="F:catalytic activity"/>
    <property type="evidence" value="ECO:0007669"/>
    <property type="project" value="InterPro"/>
</dbReference>
<proteinExistence type="inferred from homology"/>
<dbReference type="NCBIfam" id="NF004796">
    <property type="entry name" value="PRK06144.1"/>
    <property type="match status" value="1"/>
</dbReference>
<protein>
    <submittedName>
        <fullName evidence="3">Enoyl-CoA hydratase/isomerase family protein</fullName>
    </submittedName>
</protein>
<dbReference type="InterPro" id="IPR018376">
    <property type="entry name" value="Enoyl-CoA_hyd/isom_CS"/>
</dbReference>
<gene>
    <name evidence="3" type="ORF">I8E28_14810</name>
</gene>
<dbReference type="RefSeq" id="WP_200788829.1">
    <property type="nucleotide sequence ID" value="NZ_JAEDAO010000001.1"/>
</dbReference>
<dbReference type="AlphaFoldDB" id="A0A934Q2E5"/>